<sequence length="49" mass="5461">MTLLRVIDAPDEQSFAAFGYSLGSEGNVRTHTRRAFMKDEYSAIIGKLP</sequence>
<evidence type="ECO:0000313" key="2">
    <source>
        <dbReference type="Proteomes" id="UP000054683"/>
    </source>
</evidence>
<dbReference type="AlphaFoldDB" id="A0A158JI51"/>
<gene>
    <name evidence="1" type="ORF">AWB69_08026</name>
</gene>
<organism evidence="1 2">
    <name type="scientific">Caballeronia udeis</name>
    <dbReference type="NCBI Taxonomy" id="1232866"/>
    <lineage>
        <taxon>Bacteria</taxon>
        <taxon>Pseudomonadati</taxon>
        <taxon>Pseudomonadota</taxon>
        <taxon>Betaproteobacteria</taxon>
        <taxon>Burkholderiales</taxon>
        <taxon>Burkholderiaceae</taxon>
        <taxon>Caballeronia</taxon>
    </lineage>
</organism>
<dbReference type="EMBL" id="FCOK02000092">
    <property type="protein sequence ID" value="SAL68514.1"/>
    <property type="molecule type" value="Genomic_DNA"/>
</dbReference>
<name>A0A158JI51_9BURK</name>
<dbReference type="RefSeq" id="WP_407923078.1">
    <property type="nucleotide sequence ID" value="NZ_FCOK02000092.1"/>
</dbReference>
<dbReference type="Proteomes" id="UP000054683">
    <property type="component" value="Unassembled WGS sequence"/>
</dbReference>
<proteinExistence type="predicted"/>
<protein>
    <submittedName>
        <fullName evidence="1">GYD domain protein</fullName>
    </submittedName>
</protein>
<evidence type="ECO:0000313" key="1">
    <source>
        <dbReference type="EMBL" id="SAL68514.1"/>
    </source>
</evidence>
<accession>A0A158JI51</accession>
<reference evidence="1 2" key="1">
    <citation type="submission" date="2016-01" db="EMBL/GenBank/DDBJ databases">
        <authorList>
            <person name="Oliw E.H."/>
        </authorList>
    </citation>
    <scope>NUCLEOTIDE SEQUENCE [LARGE SCALE GENOMIC DNA]</scope>
    <source>
        <strain evidence="1">LMG 27134</strain>
    </source>
</reference>
<dbReference type="InterPro" id="IPR014845">
    <property type="entry name" value="GYD/TTHA1554"/>
</dbReference>
<dbReference type="Pfam" id="PF08734">
    <property type="entry name" value="GYD"/>
    <property type="match status" value="1"/>
</dbReference>